<feature type="compositionally biased region" description="Polar residues" evidence="1">
    <location>
        <begin position="195"/>
        <end position="212"/>
    </location>
</feature>
<protein>
    <recommendedName>
        <fullName evidence="2">Ras guanine nucleotide exchange factor glfB-like C-terminal domain-containing protein</fullName>
    </recommendedName>
</protein>
<proteinExistence type="predicted"/>
<dbReference type="Proteomes" id="UP001281761">
    <property type="component" value="Unassembled WGS sequence"/>
</dbReference>
<reference evidence="3 4" key="1">
    <citation type="journal article" date="2022" name="bioRxiv">
        <title>Genomics of Preaxostyla Flagellates Illuminates Evolutionary Transitions and the Path Towards Mitochondrial Loss.</title>
        <authorList>
            <person name="Novak L.V.F."/>
            <person name="Treitli S.C."/>
            <person name="Pyrih J."/>
            <person name="Halakuc P."/>
            <person name="Pipaliya S.V."/>
            <person name="Vacek V."/>
            <person name="Brzon O."/>
            <person name="Soukal P."/>
            <person name="Eme L."/>
            <person name="Dacks J.B."/>
            <person name="Karnkowska A."/>
            <person name="Elias M."/>
            <person name="Hampl V."/>
        </authorList>
    </citation>
    <scope>NUCLEOTIDE SEQUENCE [LARGE SCALE GENOMIC DNA]</scope>
    <source>
        <strain evidence="3">NAU3</strain>
        <tissue evidence="3">Gut</tissue>
    </source>
</reference>
<feature type="domain" description="Ras guanine nucleotide exchange factor glfB-like C-terminal" evidence="2">
    <location>
        <begin position="43"/>
        <end position="181"/>
    </location>
</feature>
<gene>
    <name evidence="3" type="ORF">BLNAU_8210</name>
</gene>
<evidence type="ECO:0000259" key="2">
    <source>
        <dbReference type="Pfam" id="PF24929"/>
    </source>
</evidence>
<keyword evidence="4" id="KW-1185">Reference proteome</keyword>
<dbReference type="EMBL" id="JARBJD010000052">
    <property type="protein sequence ID" value="KAK2956757.1"/>
    <property type="molecule type" value="Genomic_DNA"/>
</dbReference>
<evidence type="ECO:0000313" key="4">
    <source>
        <dbReference type="Proteomes" id="UP001281761"/>
    </source>
</evidence>
<evidence type="ECO:0000313" key="3">
    <source>
        <dbReference type="EMBL" id="KAK2956757.1"/>
    </source>
</evidence>
<organism evidence="3 4">
    <name type="scientific">Blattamonas nauphoetae</name>
    <dbReference type="NCBI Taxonomy" id="2049346"/>
    <lineage>
        <taxon>Eukaryota</taxon>
        <taxon>Metamonada</taxon>
        <taxon>Preaxostyla</taxon>
        <taxon>Oxymonadida</taxon>
        <taxon>Blattamonas</taxon>
    </lineage>
</organism>
<sequence length="289" mass="32144">MGCSCSQATEPEPQKPNTVKKPPPRVNDTIMDLEDTERVLGKLFKNPDKDSSDIDFPRFASHITFYNSLGEEISQPPLEERKHAKILRSLHMLFSLLEPSRHDKIMESAEKEAEGIAFNEKANFSKFIEDVLVKGCPVHLVMKVMTQVHMCPFVGAIVGATFPPYMVKDAGKWTISIQIPTQLTTKEAETINQNEEADISPNQPMSDTNPIQEQAEEDINPSQTPVADHSAPQPSSLSHLDITKPLIVVHHKNQSTLPAGTGYSLDAILSQIGRFSVWSRVPIDQIEVP</sequence>
<dbReference type="InterPro" id="IPR056651">
    <property type="entry name" value="GlfB-like_C"/>
</dbReference>
<feature type="region of interest" description="Disordered" evidence="1">
    <location>
        <begin position="195"/>
        <end position="236"/>
    </location>
</feature>
<evidence type="ECO:0000256" key="1">
    <source>
        <dbReference type="SAM" id="MobiDB-lite"/>
    </source>
</evidence>
<accession>A0ABQ9XZ54</accession>
<comment type="caution">
    <text evidence="3">The sequence shown here is derived from an EMBL/GenBank/DDBJ whole genome shotgun (WGS) entry which is preliminary data.</text>
</comment>
<dbReference type="Pfam" id="PF24929">
    <property type="entry name" value="GlfB_C"/>
    <property type="match status" value="1"/>
</dbReference>
<feature type="region of interest" description="Disordered" evidence="1">
    <location>
        <begin position="1"/>
        <end position="28"/>
    </location>
</feature>
<name>A0ABQ9XZ54_9EUKA</name>